<reference evidence="1 2" key="1">
    <citation type="submission" date="2022-07" db="EMBL/GenBank/DDBJ databases">
        <title>Novel species in genus Arthrobacter.</title>
        <authorList>
            <person name="Liu Y."/>
        </authorList>
    </citation>
    <scope>NUCLEOTIDE SEQUENCE [LARGE SCALE GENOMIC DNA]</scope>
    <source>
        <strain evidence="2">zg-Y859</strain>
    </source>
</reference>
<accession>A0ABT1NV98</accession>
<sequence>MSAHAAGWTPARRLADRFIGRERPGKHHPIWDAQLGPEWVPMSRGGVIHQPRFDALAAQMFGGTRAA</sequence>
<protein>
    <submittedName>
        <fullName evidence="1">Uncharacterized protein</fullName>
    </submittedName>
</protein>
<proteinExistence type="predicted"/>
<name>A0ABT1NV98_9MICC</name>
<dbReference type="RefSeq" id="WP_255866593.1">
    <property type="nucleotide sequence ID" value="NZ_CP104263.1"/>
</dbReference>
<keyword evidence="2" id="KW-1185">Reference proteome</keyword>
<dbReference type="Proteomes" id="UP001206924">
    <property type="component" value="Unassembled WGS sequence"/>
</dbReference>
<comment type="caution">
    <text evidence="1">The sequence shown here is derived from an EMBL/GenBank/DDBJ whole genome shotgun (WGS) entry which is preliminary data.</text>
</comment>
<organism evidence="1 2">
    <name type="scientific">Arthrobacter jinronghuae</name>
    <dbReference type="NCBI Taxonomy" id="2964609"/>
    <lineage>
        <taxon>Bacteria</taxon>
        <taxon>Bacillati</taxon>
        <taxon>Actinomycetota</taxon>
        <taxon>Actinomycetes</taxon>
        <taxon>Micrococcales</taxon>
        <taxon>Micrococcaceae</taxon>
        <taxon>Arthrobacter</taxon>
    </lineage>
</organism>
<gene>
    <name evidence="1" type="ORF">NNX28_16835</name>
</gene>
<evidence type="ECO:0000313" key="1">
    <source>
        <dbReference type="EMBL" id="MCQ1951585.1"/>
    </source>
</evidence>
<dbReference type="EMBL" id="JANFLP010000020">
    <property type="protein sequence ID" value="MCQ1951585.1"/>
    <property type="molecule type" value="Genomic_DNA"/>
</dbReference>
<evidence type="ECO:0000313" key="2">
    <source>
        <dbReference type="Proteomes" id="UP001206924"/>
    </source>
</evidence>